<organism evidence="7 8">
    <name type="scientific">Nyssa sinensis</name>
    <dbReference type="NCBI Taxonomy" id="561372"/>
    <lineage>
        <taxon>Eukaryota</taxon>
        <taxon>Viridiplantae</taxon>
        <taxon>Streptophyta</taxon>
        <taxon>Embryophyta</taxon>
        <taxon>Tracheophyta</taxon>
        <taxon>Spermatophyta</taxon>
        <taxon>Magnoliopsida</taxon>
        <taxon>eudicotyledons</taxon>
        <taxon>Gunneridae</taxon>
        <taxon>Pentapetalae</taxon>
        <taxon>asterids</taxon>
        <taxon>Cornales</taxon>
        <taxon>Nyssaceae</taxon>
        <taxon>Nyssa</taxon>
    </lineage>
</organism>
<keyword evidence="8" id="KW-1185">Reference proteome</keyword>
<evidence type="ECO:0000256" key="6">
    <source>
        <dbReference type="SAM" id="MobiDB-lite"/>
    </source>
</evidence>
<dbReference type="OrthoDB" id="5835829at2759"/>
<dbReference type="Gene3D" id="3.40.50.2000">
    <property type="entry name" value="Glycogen Phosphorylase B"/>
    <property type="match status" value="3"/>
</dbReference>
<evidence type="ECO:0000313" key="8">
    <source>
        <dbReference type="Proteomes" id="UP000325577"/>
    </source>
</evidence>
<dbReference type="PANTHER" id="PTHR48048">
    <property type="entry name" value="GLYCOSYLTRANSFERASE"/>
    <property type="match status" value="1"/>
</dbReference>
<dbReference type="AlphaFoldDB" id="A0A5J5AJN5"/>
<evidence type="ECO:0000256" key="1">
    <source>
        <dbReference type="ARBA" id="ARBA00009995"/>
    </source>
</evidence>
<feature type="compositionally biased region" description="Basic and acidic residues" evidence="6">
    <location>
        <begin position="152"/>
        <end position="165"/>
    </location>
</feature>
<dbReference type="Proteomes" id="UP000325577">
    <property type="component" value="Linkage Group LG2"/>
</dbReference>
<comment type="similarity">
    <text evidence="1 4">Belongs to the UDP-glycosyltransferase family.</text>
</comment>
<evidence type="ECO:0000256" key="4">
    <source>
        <dbReference type="RuleBase" id="RU003718"/>
    </source>
</evidence>
<dbReference type="PANTHER" id="PTHR48048:SF76">
    <property type="entry name" value="UDP-GLYCOSYLTRANSFERASE 708D1-LIKE"/>
    <property type="match status" value="1"/>
</dbReference>
<dbReference type="PROSITE" id="PS00375">
    <property type="entry name" value="UDPGT"/>
    <property type="match status" value="2"/>
</dbReference>
<dbReference type="GO" id="GO:0035251">
    <property type="term" value="F:UDP-glucosyltransferase activity"/>
    <property type="evidence" value="ECO:0007669"/>
    <property type="project" value="InterPro"/>
</dbReference>
<gene>
    <name evidence="7" type="ORF">F0562_005117</name>
</gene>
<name>A0A5J5AJN5_9ASTE</name>
<dbReference type="InterPro" id="IPR050481">
    <property type="entry name" value="UDP-glycosyltransf_plant"/>
</dbReference>
<dbReference type="InterPro" id="IPR035595">
    <property type="entry name" value="UDP_glycos_trans_CS"/>
</dbReference>
<dbReference type="EMBL" id="CM018043">
    <property type="protein sequence ID" value="KAA8530408.1"/>
    <property type="molecule type" value="Genomic_DNA"/>
</dbReference>
<sequence>MSQEQIRELGNGLEKTGYAFLWVLKGSKVDKDDSKELQDFLGSSFLERTKSRGIVMKGWVNQWEILSHPAIGGFVSHCGWNSVMEAAQHGVPLLAWPQHGDQKINAEVVVNVGLGMWTRHWGWGWGGEKVVKGEVIGEKVREMMEDKNLRNKARKVGEEARKAREGAGTSEKITPKQLHLLPIDKASANSEDPFYVQYETIRRSSHLLSPLLSSLSPPLSALITDMSLTSTVIPVTQALNLPNYILFTSSAKMLTLFLSFHTIDCLEERDSDEMMGVIKIPGLQPIPKSWIPPPLLSNIDNLLKTHIIENGKKMIQSNGILINTFESSEQESLVALNDGRVVNGLPSVTAIGPFAPCNFEKNQPLAWLDDQPVGSVMYVSFGSRTAMSREQIRELGDGLLRSECRFLWVVKEKKVDLEDEGELSEVLGAGFMGRVKEKGLVVKNWVGQEEILGHPAVGGFLSHCGWNSVTEAMWHGVRVLAWPQHGDQKMNAYVVERTRLGMWVKSWEWGGGEMVVKGEEIGQKVREVMGNELLRVQAARIRD</sequence>
<reference evidence="7 8" key="1">
    <citation type="submission" date="2019-09" db="EMBL/GenBank/DDBJ databases">
        <title>A chromosome-level genome assembly of the Chinese tupelo Nyssa sinensis.</title>
        <authorList>
            <person name="Yang X."/>
            <person name="Kang M."/>
            <person name="Yang Y."/>
            <person name="Xiong H."/>
            <person name="Wang M."/>
            <person name="Zhang Z."/>
            <person name="Wang Z."/>
            <person name="Wu H."/>
            <person name="Ma T."/>
            <person name="Liu J."/>
            <person name="Xi Z."/>
        </authorList>
    </citation>
    <scope>NUCLEOTIDE SEQUENCE [LARGE SCALE GENOMIC DNA]</scope>
    <source>
        <strain evidence="7">J267</strain>
        <tissue evidence="7">Leaf</tissue>
    </source>
</reference>
<dbReference type="InterPro" id="IPR002213">
    <property type="entry name" value="UDP_glucos_trans"/>
</dbReference>
<accession>A0A5J5AJN5</accession>
<dbReference type="SUPFAM" id="SSF53756">
    <property type="entry name" value="UDP-Glycosyltransferase/glycogen phosphorylase"/>
    <property type="match status" value="2"/>
</dbReference>
<protein>
    <recommendedName>
        <fullName evidence="5">Glycosyltransferase</fullName>
        <ecNumber evidence="5">2.4.1.-</ecNumber>
    </recommendedName>
</protein>
<keyword evidence="2 4" id="KW-0328">Glycosyltransferase</keyword>
<dbReference type="EC" id="2.4.1.-" evidence="5"/>
<evidence type="ECO:0000256" key="2">
    <source>
        <dbReference type="ARBA" id="ARBA00022676"/>
    </source>
</evidence>
<keyword evidence="3 4" id="KW-0808">Transferase</keyword>
<proteinExistence type="inferred from homology"/>
<feature type="region of interest" description="Disordered" evidence="6">
    <location>
        <begin position="152"/>
        <end position="171"/>
    </location>
</feature>
<evidence type="ECO:0000313" key="7">
    <source>
        <dbReference type="EMBL" id="KAA8530408.1"/>
    </source>
</evidence>
<dbReference type="GO" id="GO:0016138">
    <property type="term" value="P:glycoside biosynthetic process"/>
    <property type="evidence" value="ECO:0007669"/>
    <property type="project" value="UniProtKB-ARBA"/>
</dbReference>
<evidence type="ECO:0000256" key="3">
    <source>
        <dbReference type="ARBA" id="ARBA00022679"/>
    </source>
</evidence>
<dbReference type="Pfam" id="PF00201">
    <property type="entry name" value="UDPGT"/>
    <property type="match status" value="2"/>
</dbReference>
<dbReference type="CDD" id="cd03784">
    <property type="entry name" value="GT1_Gtf-like"/>
    <property type="match status" value="2"/>
</dbReference>
<dbReference type="FunFam" id="3.40.50.2000:FF:000060">
    <property type="entry name" value="Glycosyltransferase"/>
    <property type="match status" value="2"/>
</dbReference>
<evidence type="ECO:0000256" key="5">
    <source>
        <dbReference type="RuleBase" id="RU362057"/>
    </source>
</evidence>